<dbReference type="WBParaSite" id="PgR013_g099_t01">
    <property type="protein sequence ID" value="PgR013_g099_t01"/>
    <property type="gene ID" value="PgR013_g099"/>
</dbReference>
<protein>
    <submittedName>
        <fullName evidence="3">Uncharacterized protein</fullName>
    </submittedName>
</protein>
<accession>A0A915AQD7</accession>
<keyword evidence="1" id="KW-0732">Signal</keyword>
<feature type="signal peptide" evidence="1">
    <location>
        <begin position="1"/>
        <end position="19"/>
    </location>
</feature>
<evidence type="ECO:0000256" key="1">
    <source>
        <dbReference type="SAM" id="SignalP"/>
    </source>
</evidence>
<dbReference type="Proteomes" id="UP000887569">
    <property type="component" value="Unplaced"/>
</dbReference>
<feature type="chain" id="PRO_5037411807" evidence="1">
    <location>
        <begin position="20"/>
        <end position="170"/>
    </location>
</feature>
<evidence type="ECO:0000313" key="2">
    <source>
        <dbReference type="Proteomes" id="UP000887569"/>
    </source>
</evidence>
<sequence length="170" mass="17186">MWLLKITLVTVAFISITNGQYGGGASSAINGVRGAPISPYGIGYGGSEALLYGYAMHNPYGPSIGPLYGYGNGNYPGIGGGLGSMIGYPGYGMGPGMGYGGLGLPGYGGGMGPYGPMDYSSVYSGSTLGSSPWNPYGSMIGGFGTEPSLGSLVRPFTTRQKESSKATVTQ</sequence>
<evidence type="ECO:0000313" key="3">
    <source>
        <dbReference type="WBParaSite" id="PgR013_g099_t01"/>
    </source>
</evidence>
<proteinExistence type="predicted"/>
<dbReference type="AlphaFoldDB" id="A0A915AQD7"/>
<organism evidence="2 3">
    <name type="scientific">Parascaris univalens</name>
    <name type="common">Nematode worm</name>
    <dbReference type="NCBI Taxonomy" id="6257"/>
    <lineage>
        <taxon>Eukaryota</taxon>
        <taxon>Metazoa</taxon>
        <taxon>Ecdysozoa</taxon>
        <taxon>Nematoda</taxon>
        <taxon>Chromadorea</taxon>
        <taxon>Rhabditida</taxon>
        <taxon>Spirurina</taxon>
        <taxon>Ascaridomorpha</taxon>
        <taxon>Ascaridoidea</taxon>
        <taxon>Ascarididae</taxon>
        <taxon>Parascaris</taxon>
    </lineage>
</organism>
<name>A0A915AQD7_PARUN</name>
<keyword evidence="2" id="KW-1185">Reference proteome</keyword>
<reference evidence="3" key="1">
    <citation type="submission" date="2022-11" db="UniProtKB">
        <authorList>
            <consortium name="WormBaseParasite"/>
        </authorList>
    </citation>
    <scope>IDENTIFICATION</scope>
</reference>